<dbReference type="RefSeq" id="WP_160964457.1">
    <property type="nucleotide sequence ID" value="NZ_CP126170.1"/>
</dbReference>
<keyword evidence="3" id="KW-0813">Transport</keyword>
<dbReference type="PANTHER" id="PTHR30386">
    <property type="entry name" value="MEMBRANE FUSION SUBUNIT OF EMRAB-TOLC MULTIDRUG EFFLUX PUMP"/>
    <property type="match status" value="1"/>
</dbReference>
<dbReference type="InterPro" id="IPR006144">
    <property type="entry name" value="Secretion_HlyD_CS"/>
</dbReference>
<evidence type="ECO:0000313" key="10">
    <source>
        <dbReference type="Proteomes" id="UP001302020"/>
    </source>
</evidence>
<evidence type="ECO:0000256" key="3">
    <source>
        <dbReference type="ARBA" id="ARBA00022448"/>
    </source>
</evidence>
<feature type="transmembrane region" description="Helical" evidence="7">
    <location>
        <begin position="32"/>
        <end position="53"/>
    </location>
</feature>
<evidence type="ECO:0000256" key="2">
    <source>
        <dbReference type="ARBA" id="ARBA00009477"/>
    </source>
</evidence>
<dbReference type="InterPro" id="IPR058982">
    <property type="entry name" value="Beta-barrel_AprE"/>
</dbReference>
<dbReference type="PRINTS" id="PR01490">
    <property type="entry name" value="RTXTOXIND"/>
</dbReference>
<organism evidence="9 10">
    <name type="scientific">Xanthomonas rydalmerensis</name>
    <dbReference type="NCBI Taxonomy" id="3046274"/>
    <lineage>
        <taxon>Bacteria</taxon>
        <taxon>Pseudomonadati</taxon>
        <taxon>Pseudomonadota</taxon>
        <taxon>Gammaproteobacteria</taxon>
        <taxon>Lysobacterales</taxon>
        <taxon>Lysobacteraceae</taxon>
        <taxon>Xanthomonas</taxon>
    </lineage>
</organism>
<comment type="subcellular location">
    <subcellularLocation>
        <location evidence="1">Membrane</location>
        <topology evidence="1">Single-pass membrane protein</topology>
    </subcellularLocation>
</comment>
<name>A0ABZ0JNL5_9XANT</name>
<dbReference type="Gene3D" id="2.40.30.170">
    <property type="match status" value="1"/>
</dbReference>
<dbReference type="Pfam" id="PF26002">
    <property type="entry name" value="Beta-barrel_AprE"/>
    <property type="match status" value="1"/>
</dbReference>
<dbReference type="Proteomes" id="UP001302020">
    <property type="component" value="Chromosome"/>
</dbReference>
<evidence type="ECO:0000256" key="5">
    <source>
        <dbReference type="ARBA" id="ARBA00022989"/>
    </source>
</evidence>
<dbReference type="PROSITE" id="PS00543">
    <property type="entry name" value="HLYD_FAMILY"/>
    <property type="match status" value="1"/>
</dbReference>
<feature type="domain" description="AprE-like beta-barrel" evidence="8">
    <location>
        <begin position="302"/>
        <end position="396"/>
    </location>
</feature>
<evidence type="ECO:0000259" key="8">
    <source>
        <dbReference type="Pfam" id="PF26002"/>
    </source>
</evidence>
<dbReference type="EMBL" id="CP126172">
    <property type="protein sequence ID" value="WOS41240.1"/>
    <property type="molecule type" value="Genomic_DNA"/>
</dbReference>
<dbReference type="PANTHER" id="PTHR30386:SF28">
    <property type="entry name" value="EXPORTED PROTEIN"/>
    <property type="match status" value="1"/>
</dbReference>
<keyword evidence="6 7" id="KW-0472">Membrane</keyword>
<dbReference type="InterPro" id="IPR050739">
    <property type="entry name" value="MFP"/>
</dbReference>
<keyword evidence="5 7" id="KW-1133">Transmembrane helix</keyword>
<evidence type="ECO:0000256" key="1">
    <source>
        <dbReference type="ARBA" id="ARBA00004167"/>
    </source>
</evidence>
<keyword evidence="4 7" id="KW-0812">Transmembrane</keyword>
<evidence type="ECO:0000256" key="4">
    <source>
        <dbReference type="ARBA" id="ARBA00022692"/>
    </source>
</evidence>
<gene>
    <name evidence="9" type="ORF">QN243_01780</name>
</gene>
<dbReference type="SUPFAM" id="SSF111369">
    <property type="entry name" value="HlyD-like secretion proteins"/>
    <property type="match status" value="1"/>
</dbReference>
<keyword evidence="10" id="KW-1185">Reference proteome</keyword>
<sequence length="427" mass="48020">MADGFFREEVFRARREGWLGAVRLDAPRFGWAYFWVSVALLVIVLVLLCIGSYTRREAVNGTLVPDRGLLTMTPSASGRVVRTFAKEGAKVRAGQPLIEISGEQDSASLGDTQASVIAQLRVKRERLRSDIEEQRSLSQAQDRDLRTRIELLKGQIASTEEQIGLQRQRAESAMRLYEQWSSPSNRGVLTKVQLLQQQDVAIQNQAQLKDLQKHSLELRQQQSQLRTQLEQLPATLIGKNNEIDRQLADVAQSISESEARRAVILRAPSDGIVGNLLVYPGQPVAAQQPLMTLLPRDTRLRAELWVSSRAVGFVSPGDRVVLRYQAFPYQKFGRHAGRVAEISRSAMSSGDLTRLLGQDIKEQRYRVIVELGSQDVVAYGRKEPLRPGMALDADILLERRHLIEWMFEPVYELASGMRDIPSNERGS</sequence>
<protein>
    <submittedName>
        <fullName evidence="9">HlyD family efflux transporter periplasmic adaptor subunit</fullName>
    </submittedName>
</protein>
<accession>A0ABZ0JNL5</accession>
<comment type="similarity">
    <text evidence="2">Belongs to the membrane fusion protein (MFP) (TC 8.A.1) family.</text>
</comment>
<evidence type="ECO:0000313" key="9">
    <source>
        <dbReference type="EMBL" id="WOS41240.1"/>
    </source>
</evidence>
<reference evidence="9 10" key="1">
    <citation type="submission" date="2023-05" db="EMBL/GenBank/DDBJ databases">
        <title>Xanthomonas rydalmerenesis sp. nov., a novel Xanthomonas species isolated from Fragaria x ananassa.</title>
        <authorList>
            <person name="McKnight D.J.E."/>
            <person name="Wong-Bajracharya J."/>
            <person name="Okoh E.B."/>
            <person name="Snijders F."/>
            <person name="Lidbetter F."/>
            <person name="Webster J."/>
            <person name="Djordjevic S.P."/>
            <person name="Bogema D.R."/>
            <person name="Chapman T.A."/>
        </authorList>
    </citation>
    <scope>NUCLEOTIDE SEQUENCE [LARGE SCALE GENOMIC DNA]</scope>
    <source>
        <strain evidence="9 10">DAR34883</strain>
    </source>
</reference>
<evidence type="ECO:0000256" key="6">
    <source>
        <dbReference type="ARBA" id="ARBA00023136"/>
    </source>
</evidence>
<dbReference type="Gene3D" id="2.40.50.100">
    <property type="match status" value="1"/>
</dbReference>
<evidence type="ECO:0000256" key="7">
    <source>
        <dbReference type="SAM" id="Phobius"/>
    </source>
</evidence>
<proteinExistence type="inferred from homology"/>